<evidence type="ECO:0000313" key="2">
    <source>
        <dbReference type="Proteomes" id="UP000595046"/>
    </source>
</evidence>
<accession>A0A7T1T2X3</accession>
<evidence type="ECO:0000313" key="1">
    <source>
        <dbReference type="EMBL" id="QPP05413.1"/>
    </source>
</evidence>
<dbReference type="InterPro" id="IPR045864">
    <property type="entry name" value="aa-tRNA-synth_II/BPL/LPL"/>
</dbReference>
<dbReference type="SUPFAM" id="SSF55681">
    <property type="entry name" value="Class II aaRS and biotin synthetases"/>
    <property type="match status" value="1"/>
</dbReference>
<sequence>MDTGTGTTVNDGLDVLGADELRLLRVLDDLFTEWGVRLGAEERRYPFLLKPRELEDVDYYENFPHLGLAAATADPKLLGELRAVREAPLAELPTEVLHDAALALPSAACYSVYFHLRGQTLPSEENRVTTRATCFRNETQYEGLRRLLGFSMREIVFVGHAAGATEHLERTKELVLGFADALGLAMDTRTATDPFFDSRSSRATMQRLFPVKEEFVVDGLAVGSVNYHRNFFGERCAIALPDGTPASTSCCAFGLERWVHILSTRFSGARDAAEAVARSSVNA</sequence>
<dbReference type="EMBL" id="CP048882">
    <property type="protein sequence ID" value="QPP05413.1"/>
    <property type="molecule type" value="Genomic_DNA"/>
</dbReference>
<reference evidence="2" key="1">
    <citation type="submission" date="2020-02" db="EMBL/GenBank/DDBJ databases">
        <title>Streptomyces sp. ASO4wet.</title>
        <authorList>
            <person name="Risdian C."/>
            <person name="Landwehr W."/>
            <person name="Schupp P."/>
            <person name="Wink J."/>
        </authorList>
    </citation>
    <scope>NUCLEOTIDE SEQUENCE [LARGE SCALE GENOMIC DNA]</scope>
    <source>
        <strain evidence="2">ASO4wet</strain>
    </source>
</reference>
<dbReference type="AlphaFoldDB" id="A0A7T1T2X3"/>
<name>A0A7T1T2X3_9ACTN</name>
<dbReference type="Proteomes" id="UP000595046">
    <property type="component" value="Chromosome"/>
</dbReference>
<dbReference type="Gene3D" id="3.30.930.10">
    <property type="entry name" value="Bira Bifunctional Protein, Domain 2"/>
    <property type="match status" value="1"/>
</dbReference>
<proteinExistence type="predicted"/>
<evidence type="ECO:0008006" key="3">
    <source>
        <dbReference type="Google" id="ProtNLM"/>
    </source>
</evidence>
<organism evidence="1 2">
    <name type="scientific">Streptomyces bathyalis</name>
    <dbReference type="NCBI Taxonomy" id="2710756"/>
    <lineage>
        <taxon>Bacteria</taxon>
        <taxon>Bacillati</taxon>
        <taxon>Actinomycetota</taxon>
        <taxon>Actinomycetes</taxon>
        <taxon>Kitasatosporales</taxon>
        <taxon>Streptomycetaceae</taxon>
        <taxon>Streptomyces</taxon>
    </lineage>
</organism>
<dbReference type="KEGG" id="sbat:G4Z16_02300"/>
<gene>
    <name evidence="1" type="ORF">G4Z16_02300</name>
</gene>
<dbReference type="RefSeq" id="WP_197348922.1">
    <property type="nucleotide sequence ID" value="NZ_CP048882.1"/>
</dbReference>
<protein>
    <recommendedName>
        <fullName evidence="3">Aminoacyl-transfer RNA synthetases class-II family profile domain-containing protein</fullName>
    </recommendedName>
</protein>
<keyword evidence="2" id="KW-1185">Reference proteome</keyword>